<evidence type="ECO:0000313" key="6">
    <source>
        <dbReference type="Proteomes" id="UP001556098"/>
    </source>
</evidence>
<dbReference type="RefSeq" id="WP_367876834.1">
    <property type="nucleotide sequence ID" value="NZ_JBFNXX010000003.1"/>
</dbReference>
<keyword evidence="6" id="KW-1185">Reference proteome</keyword>
<organism evidence="5 6">
    <name type="scientific">Sulfitobacter sediminis</name>
    <dbReference type="NCBI Taxonomy" id="3234186"/>
    <lineage>
        <taxon>Bacteria</taxon>
        <taxon>Pseudomonadati</taxon>
        <taxon>Pseudomonadota</taxon>
        <taxon>Alphaproteobacteria</taxon>
        <taxon>Rhodobacterales</taxon>
        <taxon>Roseobacteraceae</taxon>
        <taxon>Sulfitobacter</taxon>
    </lineage>
</organism>
<dbReference type="SUPFAM" id="SSF56784">
    <property type="entry name" value="HAD-like"/>
    <property type="match status" value="1"/>
</dbReference>
<dbReference type="NCBIfam" id="TIGR01509">
    <property type="entry name" value="HAD-SF-IA-v3"/>
    <property type="match status" value="1"/>
</dbReference>
<comment type="pathway">
    <text evidence="2">Organic acid metabolism; glycolate biosynthesis; glycolate from 2-phosphoglycolate: step 1/1.</text>
</comment>
<dbReference type="PANTHER" id="PTHR43434:SF1">
    <property type="entry name" value="PHOSPHOGLYCOLATE PHOSPHATASE"/>
    <property type="match status" value="1"/>
</dbReference>
<dbReference type="InterPro" id="IPR023214">
    <property type="entry name" value="HAD_sf"/>
</dbReference>
<comment type="similarity">
    <text evidence="3">Belongs to the HAD-like hydrolase superfamily. CbbY/CbbZ/Gph/YieH family.</text>
</comment>
<dbReference type="Gene3D" id="1.10.150.240">
    <property type="entry name" value="Putative phosphatase, domain 2"/>
    <property type="match status" value="1"/>
</dbReference>
<dbReference type="GO" id="GO:0016787">
    <property type="term" value="F:hydrolase activity"/>
    <property type="evidence" value="ECO:0007669"/>
    <property type="project" value="UniProtKB-KW"/>
</dbReference>
<sequence>MKTVVFDLDGTLADTSGDLIAAANACFRDMGAGNLLDPLADAGTALRGGRAMLRLGIERLGRGGDVATIDAYYPRLLEAYAADIDRHTVLYPGAMEAVEVLKCQGFGVAICTNKPEGLADTLLRRLGVRDAFDAMLGADTLTVRKPDPEHLFETARRAGGHPDKCLLIGDSDTDRKTARAAGVPCVLVTFGPAGGDMAALEPEALLDSYADLHGIVVELIGEARQ</sequence>
<dbReference type="PRINTS" id="PR00413">
    <property type="entry name" value="HADHALOGNASE"/>
</dbReference>
<dbReference type="InterPro" id="IPR006439">
    <property type="entry name" value="HAD-SF_hydro_IA"/>
</dbReference>
<dbReference type="InterPro" id="IPR036412">
    <property type="entry name" value="HAD-like_sf"/>
</dbReference>
<proteinExistence type="inferred from homology"/>
<reference evidence="5 6" key="1">
    <citation type="submission" date="2024-07" db="EMBL/GenBank/DDBJ databases">
        <title>Marimonas sp.nov., isolated from tidal-flat sediment.</title>
        <authorList>
            <person name="Jayan J.N."/>
            <person name="Lee S.S."/>
        </authorList>
    </citation>
    <scope>NUCLEOTIDE SEQUENCE [LARGE SCALE GENOMIC DNA]</scope>
    <source>
        <strain evidence="5 6">MJW-29</strain>
    </source>
</reference>
<keyword evidence="5" id="KW-0378">Hydrolase</keyword>
<dbReference type="SFLD" id="SFLDS00003">
    <property type="entry name" value="Haloacid_Dehalogenase"/>
    <property type="match status" value="1"/>
</dbReference>
<accession>A0ABV3RLA8</accession>
<protein>
    <recommendedName>
        <fullName evidence="4">phosphoglycolate phosphatase</fullName>
        <ecNumber evidence="4">3.1.3.18</ecNumber>
    </recommendedName>
</protein>
<evidence type="ECO:0000256" key="2">
    <source>
        <dbReference type="ARBA" id="ARBA00004818"/>
    </source>
</evidence>
<dbReference type="InterPro" id="IPR050155">
    <property type="entry name" value="HAD-like_hydrolase_sf"/>
</dbReference>
<evidence type="ECO:0000256" key="3">
    <source>
        <dbReference type="ARBA" id="ARBA00006171"/>
    </source>
</evidence>
<dbReference type="SFLD" id="SFLDG01129">
    <property type="entry name" value="C1.5:_HAD__Beta-PGM__Phosphata"/>
    <property type="match status" value="1"/>
</dbReference>
<dbReference type="EMBL" id="JBFNXX010000003">
    <property type="protein sequence ID" value="MEW9919134.1"/>
    <property type="molecule type" value="Genomic_DNA"/>
</dbReference>
<name>A0ABV3RLA8_9RHOB</name>
<dbReference type="Proteomes" id="UP001556098">
    <property type="component" value="Unassembled WGS sequence"/>
</dbReference>
<dbReference type="Pfam" id="PF00702">
    <property type="entry name" value="Hydrolase"/>
    <property type="match status" value="1"/>
</dbReference>
<evidence type="ECO:0000313" key="5">
    <source>
        <dbReference type="EMBL" id="MEW9919134.1"/>
    </source>
</evidence>
<dbReference type="EC" id="3.1.3.18" evidence="4"/>
<comment type="caution">
    <text evidence="5">The sequence shown here is derived from an EMBL/GenBank/DDBJ whole genome shotgun (WGS) entry which is preliminary data.</text>
</comment>
<dbReference type="NCBIfam" id="TIGR01549">
    <property type="entry name" value="HAD-SF-IA-v1"/>
    <property type="match status" value="1"/>
</dbReference>
<dbReference type="PANTHER" id="PTHR43434">
    <property type="entry name" value="PHOSPHOGLYCOLATE PHOSPHATASE"/>
    <property type="match status" value="1"/>
</dbReference>
<comment type="catalytic activity">
    <reaction evidence="1">
        <text>2-phosphoglycolate + H2O = glycolate + phosphate</text>
        <dbReference type="Rhea" id="RHEA:14369"/>
        <dbReference type="ChEBI" id="CHEBI:15377"/>
        <dbReference type="ChEBI" id="CHEBI:29805"/>
        <dbReference type="ChEBI" id="CHEBI:43474"/>
        <dbReference type="ChEBI" id="CHEBI:58033"/>
        <dbReference type="EC" id="3.1.3.18"/>
    </reaction>
</comment>
<dbReference type="InterPro" id="IPR023198">
    <property type="entry name" value="PGP-like_dom2"/>
</dbReference>
<dbReference type="Gene3D" id="3.40.50.1000">
    <property type="entry name" value="HAD superfamily/HAD-like"/>
    <property type="match status" value="1"/>
</dbReference>
<gene>
    <name evidence="5" type="ORF">AB2B41_05945</name>
</gene>
<evidence type="ECO:0000256" key="4">
    <source>
        <dbReference type="ARBA" id="ARBA00013078"/>
    </source>
</evidence>
<evidence type="ECO:0000256" key="1">
    <source>
        <dbReference type="ARBA" id="ARBA00000830"/>
    </source>
</evidence>